<dbReference type="InterPro" id="IPR011051">
    <property type="entry name" value="RmlC_Cupin_sf"/>
</dbReference>
<evidence type="ECO:0000313" key="4">
    <source>
        <dbReference type="Proteomes" id="UP000440096"/>
    </source>
</evidence>
<sequence>MTEPTYVRPIDFDALQAVAQRGELAMQTLLGHDSGARNCLINVFILPPRTGSPVGWHTHEGEQIFYILSGTLIFEIDGRRFRVPAGSIQITPPGVPHRNWNEGPDDVRLISFNTPLPDPGKPIAHPVDAPA</sequence>
<keyword evidence="4" id="KW-1185">Reference proteome</keyword>
<name>A0A6N7YJN4_9PSEU</name>
<protein>
    <submittedName>
        <fullName evidence="3">Cupin domain-containing protein</fullName>
    </submittedName>
</protein>
<dbReference type="InterPro" id="IPR014710">
    <property type="entry name" value="RmlC-like_jellyroll"/>
</dbReference>
<organism evidence="3 4">
    <name type="scientific">Amycolatopsis pithecellobii</name>
    <dbReference type="NCBI Taxonomy" id="664692"/>
    <lineage>
        <taxon>Bacteria</taxon>
        <taxon>Bacillati</taxon>
        <taxon>Actinomycetota</taxon>
        <taxon>Actinomycetes</taxon>
        <taxon>Pseudonocardiales</taxon>
        <taxon>Pseudonocardiaceae</taxon>
        <taxon>Amycolatopsis</taxon>
    </lineage>
</organism>
<dbReference type="Proteomes" id="UP000440096">
    <property type="component" value="Unassembled WGS sequence"/>
</dbReference>
<dbReference type="InterPro" id="IPR051610">
    <property type="entry name" value="GPI/OXD"/>
</dbReference>
<proteinExistence type="predicted"/>
<dbReference type="PANTHER" id="PTHR35848">
    <property type="entry name" value="OXALATE-BINDING PROTEIN"/>
    <property type="match status" value="1"/>
</dbReference>
<accession>A0A6N7YJN4</accession>
<dbReference type="RefSeq" id="WP_154755368.1">
    <property type="nucleotide sequence ID" value="NZ_WMBA01000004.1"/>
</dbReference>
<dbReference type="SUPFAM" id="SSF51182">
    <property type="entry name" value="RmlC-like cupins"/>
    <property type="match status" value="1"/>
</dbReference>
<evidence type="ECO:0000313" key="3">
    <source>
        <dbReference type="EMBL" id="MTD53107.1"/>
    </source>
</evidence>
<dbReference type="InterPro" id="IPR013096">
    <property type="entry name" value="Cupin_2"/>
</dbReference>
<dbReference type="Gene3D" id="2.60.120.10">
    <property type="entry name" value="Jelly Rolls"/>
    <property type="match status" value="1"/>
</dbReference>
<evidence type="ECO:0000259" key="2">
    <source>
        <dbReference type="Pfam" id="PF07883"/>
    </source>
</evidence>
<dbReference type="EMBL" id="WMBA01000004">
    <property type="protein sequence ID" value="MTD53107.1"/>
    <property type="molecule type" value="Genomic_DNA"/>
</dbReference>
<feature type="domain" description="Cupin type-2" evidence="2">
    <location>
        <begin position="43"/>
        <end position="111"/>
    </location>
</feature>
<dbReference type="AlphaFoldDB" id="A0A6N7YJN4"/>
<dbReference type="CDD" id="cd02209">
    <property type="entry name" value="cupin_XRE_C"/>
    <property type="match status" value="1"/>
</dbReference>
<dbReference type="GO" id="GO:0046872">
    <property type="term" value="F:metal ion binding"/>
    <property type="evidence" value="ECO:0007669"/>
    <property type="project" value="UniProtKB-KW"/>
</dbReference>
<comment type="caution">
    <text evidence="3">The sequence shown here is derived from an EMBL/GenBank/DDBJ whole genome shotgun (WGS) entry which is preliminary data.</text>
</comment>
<reference evidence="3 4" key="1">
    <citation type="submission" date="2019-11" db="EMBL/GenBank/DDBJ databases">
        <title>Draft genome of Amycolatopsis RM579.</title>
        <authorList>
            <person name="Duangmal K."/>
            <person name="Mingma R."/>
        </authorList>
    </citation>
    <scope>NUCLEOTIDE SEQUENCE [LARGE SCALE GENOMIC DNA]</scope>
    <source>
        <strain evidence="3 4">RM579</strain>
    </source>
</reference>
<keyword evidence="1" id="KW-0479">Metal-binding</keyword>
<gene>
    <name evidence="3" type="ORF">GKO32_03815</name>
</gene>
<dbReference type="Pfam" id="PF07883">
    <property type="entry name" value="Cupin_2"/>
    <property type="match status" value="1"/>
</dbReference>
<dbReference type="OrthoDB" id="3231985at2"/>
<dbReference type="PANTHER" id="PTHR35848:SF6">
    <property type="entry name" value="CUPIN TYPE-2 DOMAIN-CONTAINING PROTEIN"/>
    <property type="match status" value="1"/>
</dbReference>
<evidence type="ECO:0000256" key="1">
    <source>
        <dbReference type="ARBA" id="ARBA00022723"/>
    </source>
</evidence>